<dbReference type="EMBL" id="CAJFCV020000006">
    <property type="protein sequence ID" value="CAG9128361.1"/>
    <property type="molecule type" value="Genomic_DNA"/>
</dbReference>
<sequence>MKTNKSASDRFLVLLDGDKVSVVGHSGAIEPVVDLARIQNGGIVQLRSRNKCGNVKYLFEGTRAECDIYKKTLEYEIEKRKNLVRLVAIQQLDPMLSGLEKMQRELCSMLTILVKVKHEQRAELERVKTDPRKETKKIFPKGIKIIQIDYPDTTCDTQLVQIDSTFRGYRLDMAVNLAFHRRGIDMKKWQVLFVLSKDSSGLFSSKLDEPFDPESHYSVQLIPSNLRIQYMNTEQEVTENNGHLWKIFDAKDRRSKALEDKIYEIFPEDVSYRFL</sequence>
<dbReference type="WBParaSite" id="BXY_0508100.1">
    <property type="protein sequence ID" value="BXY_0508100.1"/>
    <property type="gene ID" value="BXY_0508100"/>
</dbReference>
<dbReference type="Proteomes" id="UP000095284">
    <property type="component" value="Unplaced"/>
</dbReference>
<proteinExistence type="predicted"/>
<dbReference type="Proteomes" id="UP000659654">
    <property type="component" value="Unassembled WGS sequence"/>
</dbReference>
<organism evidence="2 4">
    <name type="scientific">Bursaphelenchus xylophilus</name>
    <name type="common">Pinewood nematode worm</name>
    <name type="synonym">Aphelenchoides xylophilus</name>
    <dbReference type="NCBI Taxonomy" id="6326"/>
    <lineage>
        <taxon>Eukaryota</taxon>
        <taxon>Metazoa</taxon>
        <taxon>Ecdysozoa</taxon>
        <taxon>Nematoda</taxon>
        <taxon>Chromadorea</taxon>
        <taxon>Rhabditida</taxon>
        <taxon>Tylenchina</taxon>
        <taxon>Tylenchomorpha</taxon>
        <taxon>Aphelenchoidea</taxon>
        <taxon>Aphelenchoididae</taxon>
        <taxon>Bursaphelenchus</taxon>
    </lineage>
</organism>
<reference evidence="4" key="1">
    <citation type="submission" date="2016-11" db="UniProtKB">
        <authorList>
            <consortium name="WormBaseParasite"/>
        </authorList>
    </citation>
    <scope>IDENTIFICATION</scope>
</reference>
<accession>A0A1I7RWG8</accession>
<evidence type="ECO:0000313" key="4">
    <source>
        <dbReference type="WBParaSite" id="BXY_0508100.1"/>
    </source>
</evidence>
<reference evidence="1" key="2">
    <citation type="submission" date="2020-09" db="EMBL/GenBank/DDBJ databases">
        <authorList>
            <person name="Kikuchi T."/>
        </authorList>
    </citation>
    <scope>NUCLEOTIDE SEQUENCE</scope>
    <source>
        <strain evidence="1">Ka4C1</strain>
    </source>
</reference>
<dbReference type="AlphaFoldDB" id="A0A1I7RWG8"/>
<keyword evidence="3" id="KW-1185">Reference proteome</keyword>
<protein>
    <submittedName>
        <fullName evidence="1">(pine wood nematode) hypothetical protein</fullName>
    </submittedName>
</protein>
<gene>
    <name evidence="1" type="ORF">BXYJ_LOCUS13461</name>
</gene>
<dbReference type="Proteomes" id="UP000582659">
    <property type="component" value="Unassembled WGS sequence"/>
</dbReference>
<evidence type="ECO:0000313" key="3">
    <source>
        <dbReference type="Proteomes" id="UP000659654"/>
    </source>
</evidence>
<name>A0A1I7RWG8_BURXY</name>
<dbReference type="EMBL" id="CAJFDI010000006">
    <property type="protein sequence ID" value="CAD5233370.1"/>
    <property type="molecule type" value="Genomic_DNA"/>
</dbReference>
<evidence type="ECO:0000313" key="2">
    <source>
        <dbReference type="Proteomes" id="UP000095284"/>
    </source>
</evidence>
<evidence type="ECO:0000313" key="1">
    <source>
        <dbReference type="EMBL" id="CAD5233370.1"/>
    </source>
</evidence>
<dbReference type="OrthoDB" id="10472059at2759"/>